<dbReference type="EMBL" id="WJBU01000009">
    <property type="protein sequence ID" value="MRD47784.1"/>
    <property type="molecule type" value="Genomic_DNA"/>
</dbReference>
<dbReference type="Gene3D" id="3.50.50.60">
    <property type="entry name" value="FAD/NAD(P)-binding domain"/>
    <property type="match status" value="1"/>
</dbReference>
<evidence type="ECO:0000259" key="6">
    <source>
        <dbReference type="Pfam" id="PF01494"/>
    </source>
</evidence>
<dbReference type="PANTHER" id="PTHR13789:SF318">
    <property type="entry name" value="GERANYLGERANYL DIPHOSPHATE REDUCTASE"/>
    <property type="match status" value="1"/>
</dbReference>
<dbReference type="AlphaFoldDB" id="A0A844AUK0"/>
<feature type="domain" description="FAD-binding" evidence="6">
    <location>
        <begin position="3"/>
        <end position="329"/>
    </location>
</feature>
<organism evidence="7 8">
    <name type="scientific">Caenimonas koreensis DSM 17982</name>
    <dbReference type="NCBI Taxonomy" id="1121255"/>
    <lineage>
        <taxon>Bacteria</taxon>
        <taxon>Pseudomonadati</taxon>
        <taxon>Pseudomonadota</taxon>
        <taxon>Betaproteobacteria</taxon>
        <taxon>Burkholderiales</taxon>
        <taxon>Comamonadaceae</taxon>
        <taxon>Caenimonas</taxon>
    </lineage>
</organism>
<name>A0A844AUK0_9BURK</name>
<dbReference type="PRINTS" id="PR00420">
    <property type="entry name" value="RNGMNOXGNASE"/>
</dbReference>
<dbReference type="GO" id="GO:0071949">
    <property type="term" value="F:FAD binding"/>
    <property type="evidence" value="ECO:0007669"/>
    <property type="project" value="InterPro"/>
</dbReference>
<keyword evidence="3" id="KW-0274">FAD</keyword>
<reference evidence="7 8" key="1">
    <citation type="submission" date="2019-11" db="EMBL/GenBank/DDBJ databases">
        <title>Caenimonas koreensis gen. nov., sp. nov., isolated from activated sludge.</title>
        <authorList>
            <person name="Seung H.R."/>
        </authorList>
    </citation>
    <scope>NUCLEOTIDE SEQUENCE [LARGE SCALE GENOMIC DNA]</scope>
    <source>
        <strain evidence="7 8">EMB320</strain>
    </source>
</reference>
<accession>A0A844AUK0</accession>
<evidence type="ECO:0000256" key="1">
    <source>
        <dbReference type="ARBA" id="ARBA00001974"/>
    </source>
</evidence>
<dbReference type="OrthoDB" id="9782160at2"/>
<comment type="cofactor">
    <cofactor evidence="1">
        <name>FAD</name>
        <dbReference type="ChEBI" id="CHEBI:57692"/>
    </cofactor>
</comment>
<dbReference type="SUPFAM" id="SSF54373">
    <property type="entry name" value="FAD-linked reductases, C-terminal domain"/>
    <property type="match status" value="1"/>
</dbReference>
<evidence type="ECO:0000313" key="7">
    <source>
        <dbReference type="EMBL" id="MRD47784.1"/>
    </source>
</evidence>
<keyword evidence="5" id="KW-0503">Monooxygenase</keyword>
<dbReference type="Pfam" id="PF01494">
    <property type="entry name" value="FAD_binding_3"/>
    <property type="match status" value="1"/>
</dbReference>
<keyword evidence="8" id="KW-1185">Reference proteome</keyword>
<dbReference type="PANTHER" id="PTHR13789">
    <property type="entry name" value="MONOOXYGENASE"/>
    <property type="match status" value="1"/>
</dbReference>
<sequence>MGTQIFIAGGGIGGLATALACVQAGFDVRLFERAVGFSEVGAGLQLGPNATRRLQAMGLGDRLQALASFPSSLRIRSALTGKTLGQLSLGDDIAQRYGAPYATMHRADLQVMLLDAVCATGVDLRTGAVIESVVAGSSVVSVSTSAAASPVECDVLVGADGLWSAVRRYVAGATPPSFTGHLAYRGLIKQTDLPAAMRQRDVHVWLGPRLHVVAYPVRRDELLNVVAIVQGEQPDDLRDWDQAGVTAQLHAALGDMCAPLRELIHAIHSWRLWALNDRPAVRGAAEMASGRIALVGDAAHPMRPYLAQGAAMAIEDGVELARCLAMVKEAGIDVPLALSRYALNRWQRNAQVQIRAQGNGDIFHSTGVVRWGRDIAMRVLGEGLLDQPWLYRG</sequence>
<dbReference type="RefSeq" id="WP_153585085.1">
    <property type="nucleotide sequence ID" value="NZ_WJBU01000009.1"/>
</dbReference>
<dbReference type="InterPro" id="IPR036188">
    <property type="entry name" value="FAD/NAD-bd_sf"/>
</dbReference>
<evidence type="ECO:0000256" key="2">
    <source>
        <dbReference type="ARBA" id="ARBA00022630"/>
    </source>
</evidence>
<dbReference type="Proteomes" id="UP000487350">
    <property type="component" value="Unassembled WGS sequence"/>
</dbReference>
<dbReference type="SUPFAM" id="SSF51905">
    <property type="entry name" value="FAD/NAD(P)-binding domain"/>
    <property type="match status" value="1"/>
</dbReference>
<protein>
    <submittedName>
        <fullName evidence="7">FAD-dependent oxidoreductase</fullName>
    </submittedName>
</protein>
<dbReference type="GO" id="GO:0004497">
    <property type="term" value="F:monooxygenase activity"/>
    <property type="evidence" value="ECO:0007669"/>
    <property type="project" value="UniProtKB-KW"/>
</dbReference>
<keyword evidence="4" id="KW-0560">Oxidoreductase</keyword>
<dbReference type="InterPro" id="IPR002938">
    <property type="entry name" value="FAD-bd"/>
</dbReference>
<evidence type="ECO:0000256" key="4">
    <source>
        <dbReference type="ARBA" id="ARBA00023002"/>
    </source>
</evidence>
<evidence type="ECO:0000256" key="3">
    <source>
        <dbReference type="ARBA" id="ARBA00022827"/>
    </source>
</evidence>
<evidence type="ECO:0000313" key="8">
    <source>
        <dbReference type="Proteomes" id="UP000487350"/>
    </source>
</evidence>
<dbReference type="InterPro" id="IPR050493">
    <property type="entry name" value="FAD-dep_Monooxygenase_BioMet"/>
</dbReference>
<gene>
    <name evidence="7" type="ORF">GHT07_10885</name>
</gene>
<evidence type="ECO:0000256" key="5">
    <source>
        <dbReference type="ARBA" id="ARBA00023033"/>
    </source>
</evidence>
<comment type="caution">
    <text evidence="7">The sequence shown here is derived from an EMBL/GenBank/DDBJ whole genome shotgun (WGS) entry which is preliminary data.</text>
</comment>
<proteinExistence type="predicted"/>
<keyword evidence="2" id="KW-0285">Flavoprotein</keyword>